<protein>
    <submittedName>
        <fullName evidence="2">Uncharacterized protein</fullName>
    </submittedName>
</protein>
<evidence type="ECO:0000256" key="1">
    <source>
        <dbReference type="SAM" id="MobiDB-lite"/>
    </source>
</evidence>
<reference evidence="2 3" key="1">
    <citation type="submission" date="2019-03" db="EMBL/GenBank/DDBJ databases">
        <title>First draft genome of Liparis tanakae, snailfish: a comprehensive survey of snailfish specific genes.</title>
        <authorList>
            <person name="Kim W."/>
            <person name="Song I."/>
            <person name="Jeong J.-H."/>
            <person name="Kim D."/>
            <person name="Kim S."/>
            <person name="Ryu S."/>
            <person name="Song J.Y."/>
            <person name="Lee S.K."/>
        </authorList>
    </citation>
    <scope>NUCLEOTIDE SEQUENCE [LARGE SCALE GENOMIC DNA]</scope>
    <source>
        <tissue evidence="2">Muscle</tissue>
    </source>
</reference>
<gene>
    <name evidence="2" type="ORF">EYF80_009404</name>
</gene>
<evidence type="ECO:0000313" key="2">
    <source>
        <dbReference type="EMBL" id="TNN80380.1"/>
    </source>
</evidence>
<dbReference type="EMBL" id="SRLO01000055">
    <property type="protein sequence ID" value="TNN80380.1"/>
    <property type="molecule type" value="Genomic_DNA"/>
</dbReference>
<accession>A0A4Z2IQV6</accession>
<sequence length="104" mass="11119">MWRSFGSGSGQEGRLHSLTMGMYSPTSPPSGGRSYCRSTGKALREEHDQGNLAAGHAHCACSTRLKVLVVLMETVDVVRVPAGVSGTFLLKEANGSSLSSYWEE</sequence>
<dbReference type="AlphaFoldDB" id="A0A4Z2IQV6"/>
<dbReference type="Proteomes" id="UP000314294">
    <property type="component" value="Unassembled WGS sequence"/>
</dbReference>
<keyword evidence="3" id="KW-1185">Reference proteome</keyword>
<feature type="region of interest" description="Disordered" evidence="1">
    <location>
        <begin position="1"/>
        <end position="42"/>
    </location>
</feature>
<name>A0A4Z2IQV6_9TELE</name>
<evidence type="ECO:0000313" key="3">
    <source>
        <dbReference type="Proteomes" id="UP000314294"/>
    </source>
</evidence>
<comment type="caution">
    <text evidence="2">The sequence shown here is derived from an EMBL/GenBank/DDBJ whole genome shotgun (WGS) entry which is preliminary data.</text>
</comment>
<proteinExistence type="predicted"/>
<organism evidence="2 3">
    <name type="scientific">Liparis tanakae</name>
    <name type="common">Tanaka's snailfish</name>
    <dbReference type="NCBI Taxonomy" id="230148"/>
    <lineage>
        <taxon>Eukaryota</taxon>
        <taxon>Metazoa</taxon>
        <taxon>Chordata</taxon>
        <taxon>Craniata</taxon>
        <taxon>Vertebrata</taxon>
        <taxon>Euteleostomi</taxon>
        <taxon>Actinopterygii</taxon>
        <taxon>Neopterygii</taxon>
        <taxon>Teleostei</taxon>
        <taxon>Neoteleostei</taxon>
        <taxon>Acanthomorphata</taxon>
        <taxon>Eupercaria</taxon>
        <taxon>Perciformes</taxon>
        <taxon>Cottioidei</taxon>
        <taxon>Cottales</taxon>
        <taxon>Liparidae</taxon>
        <taxon>Liparis</taxon>
    </lineage>
</organism>